<gene>
    <name evidence="4" type="primary">CYP720B2</name>
    <name evidence="4" type="ORF">CFP56_035880</name>
</gene>
<dbReference type="GO" id="GO:0016125">
    <property type="term" value="P:sterol metabolic process"/>
    <property type="evidence" value="ECO:0007669"/>
    <property type="project" value="TreeGrafter"/>
</dbReference>
<evidence type="ECO:0000256" key="3">
    <source>
        <dbReference type="ARBA" id="ARBA00023004"/>
    </source>
</evidence>
<dbReference type="Proteomes" id="UP000237347">
    <property type="component" value="Unassembled WGS sequence"/>
</dbReference>
<dbReference type="GO" id="GO:0010268">
    <property type="term" value="P:brassinosteroid homeostasis"/>
    <property type="evidence" value="ECO:0007669"/>
    <property type="project" value="TreeGrafter"/>
</dbReference>
<keyword evidence="5" id="KW-1185">Reference proteome</keyword>
<dbReference type="GO" id="GO:0005506">
    <property type="term" value="F:iron ion binding"/>
    <property type="evidence" value="ECO:0007669"/>
    <property type="project" value="InterPro"/>
</dbReference>
<dbReference type="GO" id="GO:0004497">
    <property type="term" value="F:monooxygenase activity"/>
    <property type="evidence" value="ECO:0007669"/>
    <property type="project" value="InterPro"/>
</dbReference>
<evidence type="ECO:0000313" key="5">
    <source>
        <dbReference type="Proteomes" id="UP000237347"/>
    </source>
</evidence>
<evidence type="ECO:0000313" key="4">
    <source>
        <dbReference type="EMBL" id="KAK7823124.1"/>
    </source>
</evidence>
<dbReference type="GO" id="GO:0020037">
    <property type="term" value="F:heme binding"/>
    <property type="evidence" value="ECO:0007669"/>
    <property type="project" value="InterPro"/>
</dbReference>
<reference evidence="4 5" key="1">
    <citation type="journal article" date="2018" name="Sci. Data">
        <title>The draft genome sequence of cork oak.</title>
        <authorList>
            <person name="Ramos A.M."/>
            <person name="Usie A."/>
            <person name="Barbosa P."/>
            <person name="Barros P.M."/>
            <person name="Capote T."/>
            <person name="Chaves I."/>
            <person name="Simoes F."/>
            <person name="Abreu I."/>
            <person name="Carrasquinho I."/>
            <person name="Faro C."/>
            <person name="Guimaraes J.B."/>
            <person name="Mendonca D."/>
            <person name="Nobrega F."/>
            <person name="Rodrigues L."/>
            <person name="Saibo N.J.M."/>
            <person name="Varela M.C."/>
            <person name="Egas C."/>
            <person name="Matos J."/>
            <person name="Miguel C.M."/>
            <person name="Oliveira M.M."/>
            <person name="Ricardo C.P."/>
            <person name="Goncalves S."/>
        </authorList>
    </citation>
    <scope>NUCLEOTIDE SEQUENCE [LARGE SCALE GENOMIC DNA]</scope>
    <source>
        <strain evidence="5">cv. HL8</strain>
    </source>
</reference>
<dbReference type="Pfam" id="PF00067">
    <property type="entry name" value="p450"/>
    <property type="match status" value="1"/>
</dbReference>
<keyword evidence="3" id="KW-0408">Iron</keyword>
<dbReference type="PANTHER" id="PTHR24286:SF305">
    <property type="entry name" value="CYTOCHROME P450 708A2"/>
    <property type="match status" value="1"/>
</dbReference>
<dbReference type="InterPro" id="IPR036396">
    <property type="entry name" value="Cyt_P450_sf"/>
</dbReference>
<evidence type="ECO:0000256" key="1">
    <source>
        <dbReference type="ARBA" id="ARBA00010617"/>
    </source>
</evidence>
<organism evidence="4 5">
    <name type="scientific">Quercus suber</name>
    <name type="common">Cork oak</name>
    <dbReference type="NCBI Taxonomy" id="58331"/>
    <lineage>
        <taxon>Eukaryota</taxon>
        <taxon>Viridiplantae</taxon>
        <taxon>Streptophyta</taxon>
        <taxon>Embryophyta</taxon>
        <taxon>Tracheophyta</taxon>
        <taxon>Spermatophyta</taxon>
        <taxon>Magnoliopsida</taxon>
        <taxon>eudicotyledons</taxon>
        <taxon>Gunneridae</taxon>
        <taxon>Pentapetalae</taxon>
        <taxon>rosids</taxon>
        <taxon>fabids</taxon>
        <taxon>Fagales</taxon>
        <taxon>Fagaceae</taxon>
        <taxon>Quercus</taxon>
    </lineage>
</organism>
<sequence>MVKEKMNSPGKHEDLLDQAINNMNKEKFLSEDFLARWVFGISFATFEAISTALSLALKLIADNPAVLQELTAEHKAILKARKNPNSILTWDEYKSMTFTLQVINFSDRKCFSWFTTKSTEGYKI</sequence>
<dbReference type="InterPro" id="IPR001128">
    <property type="entry name" value="Cyt_P450"/>
</dbReference>
<dbReference type="Gene3D" id="1.10.630.10">
    <property type="entry name" value="Cytochrome P450"/>
    <property type="match status" value="1"/>
</dbReference>
<dbReference type="EMBL" id="PKMF04000644">
    <property type="protein sequence ID" value="KAK7823124.1"/>
    <property type="molecule type" value="Genomic_DNA"/>
</dbReference>
<proteinExistence type="inferred from homology"/>
<keyword evidence="2" id="KW-0479">Metal-binding</keyword>
<comment type="similarity">
    <text evidence="1">Belongs to the cytochrome P450 family.</text>
</comment>
<dbReference type="GO" id="GO:0016132">
    <property type="term" value="P:brassinosteroid biosynthetic process"/>
    <property type="evidence" value="ECO:0007669"/>
    <property type="project" value="TreeGrafter"/>
</dbReference>
<evidence type="ECO:0000256" key="2">
    <source>
        <dbReference type="ARBA" id="ARBA00022723"/>
    </source>
</evidence>
<accession>A0AAW0J9U3</accession>
<comment type="caution">
    <text evidence="4">The sequence shown here is derived from an EMBL/GenBank/DDBJ whole genome shotgun (WGS) entry which is preliminary data.</text>
</comment>
<dbReference type="PANTHER" id="PTHR24286">
    <property type="entry name" value="CYTOCHROME P450 26"/>
    <property type="match status" value="1"/>
</dbReference>
<dbReference type="GO" id="GO:0016705">
    <property type="term" value="F:oxidoreductase activity, acting on paired donors, with incorporation or reduction of molecular oxygen"/>
    <property type="evidence" value="ECO:0007669"/>
    <property type="project" value="InterPro"/>
</dbReference>
<protein>
    <submittedName>
        <fullName evidence="4">Cytochrome p450 720b2</fullName>
    </submittedName>
</protein>
<dbReference type="AlphaFoldDB" id="A0AAW0J9U3"/>
<dbReference type="SUPFAM" id="SSF48264">
    <property type="entry name" value="Cytochrome P450"/>
    <property type="match status" value="1"/>
</dbReference>
<name>A0AAW0J9U3_QUESU</name>